<dbReference type="OrthoDB" id="2569176at2759"/>
<reference evidence="1" key="1">
    <citation type="submission" date="2013-07" db="EMBL/GenBank/DDBJ databases">
        <title>The Genome Sequence of Cryptococcus bestiolae CBS10118.</title>
        <authorList>
            <consortium name="The Broad Institute Genome Sequencing Platform"/>
            <person name="Cuomo C."/>
            <person name="Litvintseva A."/>
            <person name="Chen Y."/>
            <person name="Heitman J."/>
            <person name="Sun S."/>
            <person name="Springer D."/>
            <person name="Dromer F."/>
            <person name="Young S.K."/>
            <person name="Zeng Q."/>
            <person name="Gargeya S."/>
            <person name="Fitzgerald M."/>
            <person name="Abouelleil A."/>
            <person name="Alvarado L."/>
            <person name="Berlin A.M."/>
            <person name="Chapman S.B."/>
            <person name="Dewar J."/>
            <person name="Goldberg J."/>
            <person name="Griggs A."/>
            <person name="Gujja S."/>
            <person name="Hansen M."/>
            <person name="Howarth C."/>
            <person name="Imamovic A."/>
            <person name="Larimer J."/>
            <person name="McCowan C."/>
            <person name="Murphy C."/>
            <person name="Pearson M."/>
            <person name="Priest M."/>
            <person name="Roberts A."/>
            <person name="Saif S."/>
            <person name="Shea T."/>
            <person name="Sykes S."/>
            <person name="Wortman J."/>
            <person name="Nusbaum C."/>
            <person name="Birren B."/>
        </authorList>
    </citation>
    <scope>NUCLEOTIDE SEQUENCE [LARGE SCALE GENOMIC DNA]</scope>
    <source>
        <strain evidence="1">CBS 10118</strain>
    </source>
</reference>
<gene>
    <name evidence="1" type="ORF">I302_02637</name>
</gene>
<dbReference type="AlphaFoldDB" id="A0A1B9G9T2"/>
<proteinExistence type="predicted"/>
<evidence type="ECO:0000313" key="1">
    <source>
        <dbReference type="EMBL" id="OCF27788.1"/>
    </source>
</evidence>
<organism evidence="1">
    <name type="scientific">Kwoniella bestiolae CBS 10118</name>
    <dbReference type="NCBI Taxonomy" id="1296100"/>
    <lineage>
        <taxon>Eukaryota</taxon>
        <taxon>Fungi</taxon>
        <taxon>Dikarya</taxon>
        <taxon>Basidiomycota</taxon>
        <taxon>Agaricomycotina</taxon>
        <taxon>Tremellomycetes</taxon>
        <taxon>Tremellales</taxon>
        <taxon>Cryptococcaceae</taxon>
        <taxon>Kwoniella</taxon>
    </lineage>
</organism>
<dbReference type="EMBL" id="KI894019">
    <property type="protein sequence ID" value="OCF27788.1"/>
    <property type="molecule type" value="Genomic_DNA"/>
</dbReference>
<protein>
    <recommendedName>
        <fullName evidence="2">BTB domain-containing protein</fullName>
    </recommendedName>
</protein>
<sequence length="213" mass="24035">MTDTVAQEPVFHPSFTAGDIVIVANDKAHFAAKCERLARGKYITDPLRPVRRNADKHGRWTGEDISHSELMRRGNTFEIDADSTLTGYFLAFLGADIPLLPPTSFADTAKLLHLCDRFECTEEHVGLVRERLEGESVGKLWRLLALASKLDDRKLGVMALKRMTLESFSRGREPEDKYDGVFVIRMSELSWARQGRLYNLALKAERATADRLA</sequence>
<dbReference type="VEuPathDB" id="FungiDB:I302_02637"/>
<reference evidence="1" key="2">
    <citation type="submission" date="2014-01" db="EMBL/GenBank/DDBJ databases">
        <title>Evolution of pathogenesis and genome organization in the Tremellales.</title>
        <authorList>
            <person name="Cuomo C."/>
            <person name="Litvintseva A."/>
            <person name="Heitman J."/>
            <person name="Chen Y."/>
            <person name="Sun S."/>
            <person name="Springer D."/>
            <person name="Dromer F."/>
            <person name="Young S."/>
            <person name="Zeng Q."/>
            <person name="Chapman S."/>
            <person name="Gujja S."/>
            <person name="Saif S."/>
            <person name="Birren B."/>
        </authorList>
    </citation>
    <scope>NUCLEOTIDE SEQUENCE</scope>
    <source>
        <strain evidence="1">CBS 10118</strain>
    </source>
</reference>
<name>A0A1B9G9T2_9TREE</name>
<evidence type="ECO:0008006" key="2">
    <source>
        <dbReference type="Google" id="ProtNLM"/>
    </source>
</evidence>
<accession>A0A1B9G9T2</accession>